<feature type="region of interest" description="Disordered" evidence="1">
    <location>
        <begin position="496"/>
        <end position="530"/>
    </location>
</feature>
<dbReference type="InterPro" id="IPR056852">
    <property type="entry name" value="AK17A/B"/>
</dbReference>
<organism evidence="2 3">
    <name type="scientific">Cryptolaemus montrouzieri</name>
    <dbReference type="NCBI Taxonomy" id="559131"/>
    <lineage>
        <taxon>Eukaryota</taxon>
        <taxon>Metazoa</taxon>
        <taxon>Ecdysozoa</taxon>
        <taxon>Arthropoda</taxon>
        <taxon>Hexapoda</taxon>
        <taxon>Insecta</taxon>
        <taxon>Pterygota</taxon>
        <taxon>Neoptera</taxon>
        <taxon>Endopterygota</taxon>
        <taxon>Coleoptera</taxon>
        <taxon>Polyphaga</taxon>
        <taxon>Cucujiformia</taxon>
        <taxon>Coccinelloidea</taxon>
        <taxon>Coccinellidae</taxon>
        <taxon>Scymninae</taxon>
        <taxon>Scymnini</taxon>
        <taxon>Cryptolaemus</taxon>
    </lineage>
</organism>
<dbReference type="PANTHER" id="PTHR12484">
    <property type="entry name" value="B-LYMPHOCYTE ANTIGEN-RELATED"/>
    <property type="match status" value="1"/>
</dbReference>
<name>A0ABD2NJS2_9CUCU</name>
<evidence type="ECO:0000313" key="3">
    <source>
        <dbReference type="Proteomes" id="UP001516400"/>
    </source>
</evidence>
<dbReference type="EMBL" id="JABFTP020000124">
    <property type="protein sequence ID" value="KAL3278645.1"/>
    <property type="molecule type" value="Genomic_DNA"/>
</dbReference>
<dbReference type="Pfam" id="PF25015">
    <property type="entry name" value="RBD_AKAP-17A"/>
    <property type="match status" value="1"/>
</dbReference>
<dbReference type="SUPFAM" id="SSF54928">
    <property type="entry name" value="RNA-binding domain, RBD"/>
    <property type="match status" value="1"/>
</dbReference>
<feature type="compositionally biased region" description="Basic and acidic residues" evidence="1">
    <location>
        <begin position="693"/>
        <end position="711"/>
    </location>
</feature>
<feature type="compositionally biased region" description="Basic and acidic residues" evidence="1">
    <location>
        <begin position="287"/>
        <end position="316"/>
    </location>
</feature>
<feature type="compositionally biased region" description="Low complexity" evidence="1">
    <location>
        <begin position="664"/>
        <end position="677"/>
    </location>
</feature>
<feature type="region of interest" description="Disordered" evidence="1">
    <location>
        <begin position="417"/>
        <end position="447"/>
    </location>
</feature>
<protein>
    <recommendedName>
        <fullName evidence="4">A-kinase anchor protein 17A</fullName>
    </recommendedName>
</protein>
<evidence type="ECO:0000313" key="2">
    <source>
        <dbReference type="EMBL" id="KAL3278645.1"/>
    </source>
</evidence>
<feature type="compositionally biased region" description="Basic residues" evidence="1">
    <location>
        <begin position="344"/>
        <end position="360"/>
    </location>
</feature>
<feature type="region of interest" description="Disordered" evidence="1">
    <location>
        <begin position="287"/>
        <end position="378"/>
    </location>
</feature>
<reference evidence="2 3" key="1">
    <citation type="journal article" date="2021" name="BMC Biol.">
        <title>Horizontally acquired antibacterial genes associated with adaptive radiation of ladybird beetles.</title>
        <authorList>
            <person name="Li H.S."/>
            <person name="Tang X.F."/>
            <person name="Huang Y.H."/>
            <person name="Xu Z.Y."/>
            <person name="Chen M.L."/>
            <person name="Du X.Y."/>
            <person name="Qiu B.Y."/>
            <person name="Chen P.T."/>
            <person name="Zhang W."/>
            <person name="Slipinski A."/>
            <person name="Escalona H.E."/>
            <person name="Waterhouse R.M."/>
            <person name="Zwick A."/>
            <person name="Pang H."/>
        </authorList>
    </citation>
    <scope>NUCLEOTIDE SEQUENCE [LARGE SCALE GENOMIC DNA]</scope>
    <source>
        <strain evidence="2">SYSU2018</strain>
    </source>
</reference>
<gene>
    <name evidence="2" type="ORF">HHI36_016183</name>
</gene>
<sequence>MNAFQTCRDFSDIIPLYLPQQLYLKPIAKLNISLQLPNVTKVGKSISHWEIMEKIRELILPEEFIILKVSKTTLEFVRFDAEINSRKKLENVVNKLDNKTIKLKNFSELMRLRAAIAKSEFPTRHVWDGFFHEAKDMNEMKPGERPDTVYLSNLPTKWFVPYHLADEDLLPSEKVFYKIFEKFGPIRYVDIPICDPYRDKMKNHISGIKNCVWENKEIFEGYVQFKDYIGFTKCMDLLKDMKLLHKDEDEAFTVDIKVDFDRSKHLSDASIRRREIVRDRLVKKQREKEERDRNELEEKKKKEEEEKQKELDTKHQKEQRRKLREEKGKQPFWRSSKSRDLKRSTRKLPKRRKNYSKRIKDKRELEEPNPYSFDGREADRELQTYKKNSELDYLNQKQKLHNAIQGRVMLKTVLQGDNHHNFSSSSSDEEQTISSSRPAGRDEVPYQNGRLVSGELYDQPLWYGYPYHMPTAAPLYQPNFRGHPAHIFPNRGRGTYPKLSYHPGPSRGSYFTRRPRGYKSQYRGGYRGRYHYPPEIEQEYIKYFSKFLQTEYNDHGERSTRSRSRRSRSRSYSRHRSYSKSRSYSRSVSRSGRTRSRSSSRSRRSRRSISSRRRSRSRSRSRSRRSRSKDRSESRNKSSRSKRTPEVDCTKDKGNCPRRKRSRSTSVKSVDSSKFVSPNRLRRERSKSWSLPKDGENKRKDSWSRSPEQTK</sequence>
<feature type="region of interest" description="Disordered" evidence="1">
    <location>
        <begin position="553"/>
        <end position="711"/>
    </location>
</feature>
<dbReference type="InterPro" id="IPR012677">
    <property type="entry name" value="Nucleotide-bd_a/b_plait_sf"/>
</dbReference>
<keyword evidence="3" id="KW-1185">Reference proteome</keyword>
<dbReference type="AlphaFoldDB" id="A0ABD2NJS2"/>
<feature type="compositionally biased region" description="Low complexity" evidence="1">
    <location>
        <begin position="580"/>
        <end position="591"/>
    </location>
</feature>
<dbReference type="Gene3D" id="3.30.70.330">
    <property type="match status" value="1"/>
</dbReference>
<comment type="caution">
    <text evidence="2">The sequence shown here is derived from an EMBL/GenBank/DDBJ whole genome shotgun (WGS) entry which is preliminary data.</text>
</comment>
<evidence type="ECO:0008006" key="4">
    <source>
        <dbReference type="Google" id="ProtNLM"/>
    </source>
</evidence>
<accession>A0ABD2NJS2</accession>
<feature type="compositionally biased region" description="Basic and acidic residues" evidence="1">
    <location>
        <begin position="643"/>
        <end position="655"/>
    </location>
</feature>
<feature type="compositionally biased region" description="Basic residues" evidence="1">
    <location>
        <begin position="592"/>
        <end position="628"/>
    </location>
</feature>
<feature type="compositionally biased region" description="Basic residues" evidence="1">
    <location>
        <begin position="561"/>
        <end position="579"/>
    </location>
</feature>
<dbReference type="InterPro" id="IPR035979">
    <property type="entry name" value="RBD_domain_sf"/>
</dbReference>
<proteinExistence type="predicted"/>
<dbReference type="PANTHER" id="PTHR12484:SF4">
    <property type="entry name" value="A-KINASE ANCHOR PROTEIN 17A"/>
    <property type="match status" value="1"/>
</dbReference>
<dbReference type="Proteomes" id="UP001516400">
    <property type="component" value="Unassembled WGS sequence"/>
</dbReference>
<evidence type="ECO:0000256" key="1">
    <source>
        <dbReference type="SAM" id="MobiDB-lite"/>
    </source>
</evidence>